<evidence type="ECO:0000313" key="1">
    <source>
        <dbReference type="EMBL" id="KLU07513.1"/>
    </source>
</evidence>
<protein>
    <submittedName>
        <fullName evidence="1">Uncharacterized protein</fullName>
    </submittedName>
</protein>
<proteinExistence type="predicted"/>
<comment type="caution">
    <text evidence="1">The sequence shown here is derived from an EMBL/GenBank/DDBJ whole genome shotgun (WGS) entry which is preliminary data.</text>
</comment>
<organism evidence="1 2">
    <name type="scientific">Rhodopirellula islandica</name>
    <dbReference type="NCBI Taxonomy" id="595434"/>
    <lineage>
        <taxon>Bacteria</taxon>
        <taxon>Pseudomonadati</taxon>
        <taxon>Planctomycetota</taxon>
        <taxon>Planctomycetia</taxon>
        <taxon>Pirellulales</taxon>
        <taxon>Pirellulaceae</taxon>
        <taxon>Rhodopirellula</taxon>
    </lineage>
</organism>
<dbReference type="EMBL" id="LECT01000006">
    <property type="protein sequence ID" value="KLU07513.1"/>
    <property type="molecule type" value="Genomic_DNA"/>
</dbReference>
<keyword evidence="2" id="KW-1185">Reference proteome</keyword>
<dbReference type="Proteomes" id="UP000036367">
    <property type="component" value="Unassembled WGS sequence"/>
</dbReference>
<name>A0A0J1BM27_RHOIS</name>
<dbReference type="AlphaFoldDB" id="A0A0J1BM27"/>
<evidence type="ECO:0000313" key="2">
    <source>
        <dbReference type="Proteomes" id="UP000036367"/>
    </source>
</evidence>
<sequence>MTHWLIGGGSIHRLSERWMDGWMEAWRSIVAIQRREKIVLSD</sequence>
<gene>
    <name evidence="1" type="ORF">RISK_000591</name>
</gene>
<accession>A0A0J1BM27</accession>
<reference evidence="1" key="1">
    <citation type="submission" date="2015-05" db="EMBL/GenBank/DDBJ databases">
        <title>Permanent draft genome of Rhodopirellula islandicus K833.</title>
        <authorList>
            <person name="Kizina J."/>
            <person name="Richter M."/>
            <person name="Glockner F.O."/>
            <person name="Harder J."/>
        </authorList>
    </citation>
    <scope>NUCLEOTIDE SEQUENCE [LARGE SCALE GENOMIC DNA]</scope>
    <source>
        <strain evidence="1">K833</strain>
    </source>
</reference>